<reference evidence="2 3" key="1">
    <citation type="submission" date="2018-08" db="EMBL/GenBank/DDBJ databases">
        <title>Genomic investigation of the strawberry pathogen Phytophthora fragariae indicates pathogenicity is determined by transcriptional variation in three key races.</title>
        <authorList>
            <person name="Adams T.M."/>
            <person name="Armitage A.D."/>
            <person name="Sobczyk M.K."/>
            <person name="Bates H.J."/>
            <person name="Dunwell J.M."/>
            <person name="Nellist C.F."/>
            <person name="Harrison R.J."/>
        </authorList>
    </citation>
    <scope>NUCLEOTIDE SEQUENCE [LARGE SCALE GENOMIC DNA]</scope>
    <source>
        <strain evidence="2 3">NOV-9</strain>
    </source>
</reference>
<evidence type="ECO:0000313" key="3">
    <source>
        <dbReference type="Proteomes" id="UP000429523"/>
    </source>
</evidence>
<protein>
    <submittedName>
        <fullName evidence="2">Uncharacterized protein</fullName>
    </submittedName>
</protein>
<sequence length="251" mass="28171">MVQRRYLLRQIAPRSVMGKSRSEKVSTSKRERASMRTPALPMAQLLKRSLLSSIALMGVLTSEEHFLTASADGMEMLSSSSNWRRKLVVEASMESLLCIRCGVERIRIGSNWEHEAAGTRPPHVCCPKRFLAKTGSSFNDTRCSFQPSCQAFAASILGTSAGCTVCTEPLSTRVSERASLRLKNKHAVVSCHKKRRWHCSAIISGLKVHPQARPGIYCSAKPKPQLRPQQRPKKGFCYRLRLQQWRSPALY</sequence>
<dbReference type="EMBL" id="QXGF01001984">
    <property type="protein sequence ID" value="KAE8926726.1"/>
    <property type="molecule type" value="Genomic_DNA"/>
</dbReference>
<proteinExistence type="predicted"/>
<accession>A0A6A3E2K8</accession>
<dbReference type="Proteomes" id="UP000429523">
    <property type="component" value="Unassembled WGS sequence"/>
</dbReference>
<gene>
    <name evidence="2" type="ORF">PF009_g23090</name>
</gene>
<evidence type="ECO:0000313" key="2">
    <source>
        <dbReference type="EMBL" id="KAE8926726.1"/>
    </source>
</evidence>
<organism evidence="2 3">
    <name type="scientific">Phytophthora fragariae</name>
    <dbReference type="NCBI Taxonomy" id="53985"/>
    <lineage>
        <taxon>Eukaryota</taxon>
        <taxon>Sar</taxon>
        <taxon>Stramenopiles</taxon>
        <taxon>Oomycota</taxon>
        <taxon>Peronosporomycetes</taxon>
        <taxon>Peronosporales</taxon>
        <taxon>Peronosporaceae</taxon>
        <taxon>Phytophthora</taxon>
    </lineage>
</organism>
<name>A0A6A3E2K8_9STRA</name>
<dbReference type="AlphaFoldDB" id="A0A6A3E2K8"/>
<feature type="compositionally biased region" description="Basic and acidic residues" evidence="1">
    <location>
        <begin position="20"/>
        <end position="34"/>
    </location>
</feature>
<evidence type="ECO:0000256" key="1">
    <source>
        <dbReference type="SAM" id="MobiDB-lite"/>
    </source>
</evidence>
<feature type="region of interest" description="Disordered" evidence="1">
    <location>
        <begin position="15"/>
        <end position="36"/>
    </location>
</feature>
<comment type="caution">
    <text evidence="2">The sequence shown here is derived from an EMBL/GenBank/DDBJ whole genome shotgun (WGS) entry which is preliminary data.</text>
</comment>